<dbReference type="EMBL" id="LABX01000106">
    <property type="protein sequence ID" value="KMO34285.1"/>
    <property type="molecule type" value="Genomic_DNA"/>
</dbReference>
<evidence type="ECO:0000313" key="2">
    <source>
        <dbReference type="Proteomes" id="UP000035929"/>
    </source>
</evidence>
<protein>
    <submittedName>
        <fullName evidence="1">Uncharacterized protein</fullName>
    </submittedName>
</protein>
<dbReference type="RefSeq" id="WP_048464478.1">
    <property type="nucleotide sequence ID" value="NZ_LABX01000106.1"/>
</dbReference>
<evidence type="ECO:0000313" key="1">
    <source>
        <dbReference type="EMBL" id="KMO34285.1"/>
    </source>
</evidence>
<reference evidence="1 2" key="1">
    <citation type="submission" date="2015-03" db="EMBL/GenBank/DDBJ databases">
        <title>Genome sequencing of Methylobacterium aquaticum DSM16371 type strain.</title>
        <authorList>
            <person name="Chaudhry V."/>
            <person name="Patil P.B."/>
        </authorList>
    </citation>
    <scope>NUCLEOTIDE SEQUENCE [LARGE SCALE GENOMIC DNA]</scope>
    <source>
        <strain evidence="1 2">DSM 16371</strain>
    </source>
</reference>
<dbReference type="PATRIC" id="fig|270351.6.peg.301"/>
<name>A0A0J6SGD3_9HYPH</name>
<dbReference type="Proteomes" id="UP000035929">
    <property type="component" value="Unassembled WGS sequence"/>
</dbReference>
<gene>
    <name evidence="1" type="ORF">VP06_14520</name>
</gene>
<organism evidence="1 2">
    <name type="scientific">Methylobacterium aquaticum</name>
    <dbReference type="NCBI Taxonomy" id="270351"/>
    <lineage>
        <taxon>Bacteria</taxon>
        <taxon>Pseudomonadati</taxon>
        <taxon>Pseudomonadota</taxon>
        <taxon>Alphaproteobacteria</taxon>
        <taxon>Hyphomicrobiales</taxon>
        <taxon>Methylobacteriaceae</taxon>
        <taxon>Methylobacterium</taxon>
    </lineage>
</organism>
<comment type="caution">
    <text evidence="1">The sequence shown here is derived from an EMBL/GenBank/DDBJ whole genome shotgun (WGS) entry which is preliminary data.</text>
</comment>
<dbReference type="AlphaFoldDB" id="A0A0J6SGD3"/>
<proteinExistence type="predicted"/>
<sequence>MNERINTAFLEECLAKEKAEADNLVASGDLDARIAVFAFETQATIYRQTAVAVNAGASDDDVYSARINLIANLVHSVATDTCSGENPDAGYAIEILQQVASGVLQRIRHQGNAIALDRSGQR</sequence>
<accession>A0A0J6SGD3</accession>